<evidence type="ECO:0000259" key="8">
    <source>
        <dbReference type="PROSITE" id="PS50928"/>
    </source>
</evidence>
<dbReference type="Pfam" id="PF12911">
    <property type="entry name" value="OppC_N"/>
    <property type="match status" value="1"/>
</dbReference>
<dbReference type="InterPro" id="IPR000515">
    <property type="entry name" value="MetI-like"/>
</dbReference>
<dbReference type="NCBIfam" id="NF045476">
    <property type="entry name" value="Opp4C"/>
    <property type="match status" value="1"/>
</dbReference>
<feature type="transmembrane region" description="Helical" evidence="7">
    <location>
        <begin position="215"/>
        <end position="236"/>
    </location>
</feature>
<reference evidence="9 10" key="1">
    <citation type="submission" date="2021-03" db="EMBL/GenBank/DDBJ databases">
        <title>Genomic Encyclopedia of Type Strains, Phase IV (KMG-IV): sequencing the most valuable type-strain genomes for metagenomic binning, comparative biology and taxonomic classification.</title>
        <authorList>
            <person name="Goeker M."/>
        </authorList>
    </citation>
    <scope>NUCLEOTIDE SEQUENCE [LARGE SCALE GENOMIC DNA]</scope>
    <source>
        <strain evidence="9 10">DSM 27512</strain>
    </source>
</reference>
<keyword evidence="3" id="KW-1003">Cell membrane</keyword>
<evidence type="ECO:0000256" key="3">
    <source>
        <dbReference type="ARBA" id="ARBA00022475"/>
    </source>
</evidence>
<accession>A0ABS4KM25</accession>
<proteinExistence type="inferred from homology"/>
<evidence type="ECO:0000256" key="5">
    <source>
        <dbReference type="ARBA" id="ARBA00022989"/>
    </source>
</evidence>
<keyword evidence="10" id="KW-1185">Reference proteome</keyword>
<keyword evidence="4 7" id="KW-0812">Transmembrane</keyword>
<comment type="subcellular location">
    <subcellularLocation>
        <location evidence="1 7">Cell membrane</location>
        <topology evidence="1 7">Multi-pass membrane protein</topology>
    </subcellularLocation>
</comment>
<evidence type="ECO:0000313" key="9">
    <source>
        <dbReference type="EMBL" id="MBP2028824.1"/>
    </source>
</evidence>
<gene>
    <name evidence="9" type="ORF">J2Z35_002661</name>
</gene>
<sequence>MAEATETIKIKKQNNDTIESPWRLAFRRLRKNKLAMTGLFALVFMFIFSFIGPLLSPYNVIQTNILNANKAPSAQHWLGTDSIGRDVLLRLMLGGRISLLVGLVSVSISVVVGTTVGGLSGFYGAWVDNLLMRMADIFMAAPFFPILIILSAVMSDRKVTPENRIFIVMFIIGILSWAGLSRLIRGQILSLREQEFMQAAEALGIRDSRKIMKHLIPNVIPTIIVSATLGIGSAILTESALSFLGLGVNPPIPSWGNMIQAANNFYNLQFRPWLWIPPGVCIFVTVMSINLLGDGLRDALDPKLKR</sequence>
<evidence type="ECO:0000256" key="1">
    <source>
        <dbReference type="ARBA" id="ARBA00004651"/>
    </source>
</evidence>
<feature type="transmembrane region" description="Helical" evidence="7">
    <location>
        <begin position="34"/>
        <end position="55"/>
    </location>
</feature>
<evidence type="ECO:0000256" key="2">
    <source>
        <dbReference type="ARBA" id="ARBA00022448"/>
    </source>
</evidence>
<keyword evidence="5 7" id="KW-1133">Transmembrane helix</keyword>
<dbReference type="CDD" id="cd06261">
    <property type="entry name" value="TM_PBP2"/>
    <property type="match status" value="1"/>
</dbReference>
<dbReference type="Gene3D" id="1.10.3720.10">
    <property type="entry name" value="MetI-like"/>
    <property type="match status" value="1"/>
</dbReference>
<protein>
    <submittedName>
        <fullName evidence="9">Peptide/nickel transport system permease protein</fullName>
    </submittedName>
</protein>
<feature type="transmembrane region" description="Helical" evidence="7">
    <location>
        <begin position="273"/>
        <end position="293"/>
    </location>
</feature>
<evidence type="ECO:0000256" key="7">
    <source>
        <dbReference type="RuleBase" id="RU363032"/>
    </source>
</evidence>
<feature type="transmembrane region" description="Helical" evidence="7">
    <location>
        <begin position="97"/>
        <end position="123"/>
    </location>
</feature>
<evidence type="ECO:0000256" key="4">
    <source>
        <dbReference type="ARBA" id="ARBA00022692"/>
    </source>
</evidence>
<evidence type="ECO:0000256" key="6">
    <source>
        <dbReference type="ARBA" id="ARBA00023136"/>
    </source>
</evidence>
<dbReference type="SUPFAM" id="SSF161098">
    <property type="entry name" value="MetI-like"/>
    <property type="match status" value="1"/>
</dbReference>
<dbReference type="PROSITE" id="PS50928">
    <property type="entry name" value="ABC_TM1"/>
    <property type="match status" value="1"/>
</dbReference>
<comment type="caution">
    <text evidence="9">The sequence shown here is derived from an EMBL/GenBank/DDBJ whole genome shotgun (WGS) entry which is preliminary data.</text>
</comment>
<dbReference type="InterPro" id="IPR025966">
    <property type="entry name" value="OppC_N"/>
</dbReference>
<organism evidence="9 10">
    <name type="scientific">Acetoanaerobium pronyense</name>
    <dbReference type="NCBI Taxonomy" id="1482736"/>
    <lineage>
        <taxon>Bacteria</taxon>
        <taxon>Bacillati</taxon>
        <taxon>Bacillota</taxon>
        <taxon>Clostridia</taxon>
        <taxon>Peptostreptococcales</taxon>
        <taxon>Filifactoraceae</taxon>
        <taxon>Acetoanaerobium</taxon>
    </lineage>
</organism>
<keyword evidence="6 7" id="KW-0472">Membrane</keyword>
<feature type="transmembrane region" description="Helical" evidence="7">
    <location>
        <begin position="135"/>
        <end position="153"/>
    </location>
</feature>
<dbReference type="RefSeq" id="WP_209661884.1">
    <property type="nucleotide sequence ID" value="NZ_JAGGLI010000042.1"/>
</dbReference>
<dbReference type="Pfam" id="PF00528">
    <property type="entry name" value="BPD_transp_1"/>
    <property type="match status" value="1"/>
</dbReference>
<dbReference type="PANTHER" id="PTHR43386">
    <property type="entry name" value="OLIGOPEPTIDE TRANSPORT SYSTEM PERMEASE PROTEIN APPC"/>
    <property type="match status" value="1"/>
</dbReference>
<comment type="similarity">
    <text evidence="7">Belongs to the binding-protein-dependent transport system permease family.</text>
</comment>
<feature type="domain" description="ABC transmembrane type-1" evidence="8">
    <location>
        <begin position="95"/>
        <end position="293"/>
    </location>
</feature>
<dbReference type="EMBL" id="JAGGLI010000042">
    <property type="protein sequence ID" value="MBP2028824.1"/>
    <property type="molecule type" value="Genomic_DNA"/>
</dbReference>
<name>A0ABS4KM25_9FIRM</name>
<dbReference type="InterPro" id="IPR035906">
    <property type="entry name" value="MetI-like_sf"/>
</dbReference>
<dbReference type="PANTHER" id="PTHR43386:SF1">
    <property type="entry name" value="D,D-DIPEPTIDE TRANSPORT SYSTEM PERMEASE PROTEIN DDPC-RELATED"/>
    <property type="match status" value="1"/>
</dbReference>
<evidence type="ECO:0000313" key="10">
    <source>
        <dbReference type="Proteomes" id="UP001314903"/>
    </source>
</evidence>
<dbReference type="InterPro" id="IPR053523">
    <property type="entry name" value="Oligopeptide_permease_AppC"/>
</dbReference>
<dbReference type="Proteomes" id="UP001314903">
    <property type="component" value="Unassembled WGS sequence"/>
</dbReference>
<keyword evidence="2 7" id="KW-0813">Transport</keyword>
<feature type="transmembrane region" description="Helical" evidence="7">
    <location>
        <begin position="165"/>
        <end position="184"/>
    </location>
</feature>
<dbReference type="InterPro" id="IPR050366">
    <property type="entry name" value="BP-dependent_transpt_permease"/>
</dbReference>